<dbReference type="PANTHER" id="PTHR37381:SF1">
    <property type="entry name" value="PENTATRICOPEPTIDE REPEAT (PPR) SUPERFAMILY PROTEIN"/>
    <property type="match status" value="1"/>
</dbReference>
<dbReference type="EMBL" id="BJWL01000235">
    <property type="protein sequence ID" value="GFS35609.1"/>
    <property type="molecule type" value="Genomic_DNA"/>
</dbReference>
<evidence type="ECO:0000256" key="1">
    <source>
        <dbReference type="SAM" id="MobiDB-lite"/>
    </source>
</evidence>
<comment type="caution">
    <text evidence="2">The sequence shown here is derived from an EMBL/GenBank/DDBJ whole genome shotgun (WGS) entry which is preliminary data.</text>
</comment>
<organism evidence="2 3">
    <name type="scientific">Actinidia rufa</name>
    <dbReference type="NCBI Taxonomy" id="165716"/>
    <lineage>
        <taxon>Eukaryota</taxon>
        <taxon>Viridiplantae</taxon>
        <taxon>Streptophyta</taxon>
        <taxon>Embryophyta</taxon>
        <taxon>Tracheophyta</taxon>
        <taxon>Spermatophyta</taxon>
        <taxon>Magnoliopsida</taxon>
        <taxon>eudicotyledons</taxon>
        <taxon>Gunneridae</taxon>
        <taxon>Pentapetalae</taxon>
        <taxon>asterids</taxon>
        <taxon>Ericales</taxon>
        <taxon>Actinidiaceae</taxon>
        <taxon>Actinidia</taxon>
    </lineage>
</organism>
<dbReference type="OrthoDB" id="5980302at2759"/>
<reference evidence="3" key="1">
    <citation type="submission" date="2019-07" db="EMBL/GenBank/DDBJ databases">
        <title>De Novo Assembly of kiwifruit Actinidia rufa.</title>
        <authorList>
            <person name="Sugita-Konishi S."/>
            <person name="Sato K."/>
            <person name="Mori E."/>
            <person name="Abe Y."/>
            <person name="Kisaki G."/>
            <person name="Hamano K."/>
            <person name="Suezawa K."/>
            <person name="Otani M."/>
            <person name="Fukuda T."/>
            <person name="Manabe T."/>
            <person name="Gomi K."/>
            <person name="Tabuchi M."/>
            <person name="Akimitsu K."/>
            <person name="Kataoka I."/>
        </authorList>
    </citation>
    <scope>NUCLEOTIDE SEQUENCE [LARGE SCALE GENOMIC DNA]</scope>
    <source>
        <strain evidence="3">cv. Fuchu</strain>
    </source>
</reference>
<feature type="region of interest" description="Disordered" evidence="1">
    <location>
        <begin position="531"/>
        <end position="592"/>
    </location>
</feature>
<feature type="region of interest" description="Disordered" evidence="1">
    <location>
        <begin position="366"/>
        <end position="412"/>
    </location>
</feature>
<proteinExistence type="predicted"/>
<feature type="region of interest" description="Disordered" evidence="1">
    <location>
        <begin position="471"/>
        <end position="495"/>
    </location>
</feature>
<gene>
    <name evidence="2" type="ORF">Acr_00g0040920</name>
</gene>
<accession>A0A7J0DJ13</accession>
<keyword evidence="3" id="KW-1185">Reference proteome</keyword>
<sequence>MALSPLLTPPNSLKHLHTPSTKTSTLFFLVFNSNCVSESKASSSFSSFKKLRVEASLRESENKVMEDSALELVDNSQISATKVANKALELIGEKSKRGGGVMSGSDCCSIIFVAFDQNNADLALSLRQYSPLNVVVLILPVETSTLARPVLNSICIELQRRKSPSLLHSNGLAEVPALLGIPNPFFLDEVGSGCPVCLTDIGFCPPGPSIVENGRATVSHQPAAEGSDGALLSNLHANVHQFHSNRACGGHVDAYILDKTFKLPRICLMFTPWFSRRGNRETPSIRVIITCALGIPISLKRGLSMATRTNNYFLASLPGFQVVGSSELGMIVSSHSRDQAPRCEAFSPERFGDQLSTHWPTAQLLVGRGDNGVEPNSSEAPFSDKCKGKELSTSTPKRPHKRAGETSSGADSELWKPEFSACELGGQVMAIDSTRDHDTSVALTRAIILPNDVVRPLRIDLRDHEKFIGDAARSKSPKGGGHLGSHGKAFGRAKEGQEKAWDASYAAATQAQARNDAVKAALAELQDVACRESESSIGGQSRKYANQPEENEGVADPVVSPSDKAIHLTKEAREEATEEAVEGVSRDPPPEL</sequence>
<dbReference type="PANTHER" id="PTHR37381">
    <property type="entry name" value="PENTATRICOPEPTIDE REPEAT (PPR) SUPERFAMILY PROTEIN"/>
    <property type="match status" value="1"/>
</dbReference>
<feature type="compositionally biased region" description="Basic and acidic residues" evidence="1">
    <location>
        <begin position="564"/>
        <end position="575"/>
    </location>
</feature>
<dbReference type="Proteomes" id="UP000585474">
    <property type="component" value="Unassembled WGS sequence"/>
</dbReference>
<dbReference type="AlphaFoldDB" id="A0A7J0DJ13"/>
<evidence type="ECO:0000313" key="2">
    <source>
        <dbReference type="EMBL" id="GFS35609.1"/>
    </source>
</evidence>
<evidence type="ECO:0000313" key="3">
    <source>
        <dbReference type="Proteomes" id="UP000585474"/>
    </source>
</evidence>
<protein>
    <submittedName>
        <fullName evidence="2">Uncharacterized protein</fullName>
    </submittedName>
</protein>
<name>A0A7J0DJ13_9ERIC</name>